<dbReference type="AlphaFoldDB" id="A0A9W7Y366"/>
<dbReference type="PANTHER" id="PTHR21206:SF0">
    <property type="entry name" value="DNA REPLICATION COMPLEX GINS PROTEIN SLD5"/>
    <property type="match status" value="1"/>
</dbReference>
<dbReference type="Proteomes" id="UP001149813">
    <property type="component" value="Unassembled WGS sequence"/>
</dbReference>
<dbReference type="InterPro" id="IPR021151">
    <property type="entry name" value="GINS_A"/>
</dbReference>
<dbReference type="PIRSF" id="PIRSF007764">
    <property type="entry name" value="Sld5"/>
    <property type="match status" value="1"/>
</dbReference>
<sequence>MDTDDLYSGANLDSQLDHYSEATYPADHTTLHAAHNEQMDTTGDTSQEEEEEDQEEEDDQDDVGILTRAWMNERNAPEILAYEGAALENSLELVDYQRQKMASAPAFVANILKMDVDRVRFLVRSYLRARLAKIERHARHYVQETRYRERMSQAELEYARGFVELDVGHVRRSFLDQLPPHLRGLDEVGGEGLDMVTKPDLDTAVFCRVCRTVGEFHEDPIVMKRNNIFITRYGIIRDLLEDGKVELI</sequence>
<evidence type="ECO:0000256" key="2">
    <source>
        <dbReference type="ARBA" id="ARBA00008187"/>
    </source>
</evidence>
<dbReference type="CDD" id="cd21692">
    <property type="entry name" value="GINS_B_Sld5"/>
    <property type="match status" value="1"/>
</dbReference>
<dbReference type="InterPro" id="IPR036224">
    <property type="entry name" value="GINS_bundle-like_dom_sf"/>
</dbReference>
<feature type="region of interest" description="Disordered" evidence="7">
    <location>
        <begin position="18"/>
        <end position="63"/>
    </location>
</feature>
<evidence type="ECO:0000259" key="8">
    <source>
        <dbReference type="Pfam" id="PF05916"/>
    </source>
</evidence>
<comment type="caution">
    <text evidence="10">The sequence shown here is derived from an EMBL/GenBank/DDBJ whole genome shotgun (WGS) entry which is preliminary data.</text>
</comment>
<proteinExistence type="inferred from homology"/>
<evidence type="ECO:0000313" key="10">
    <source>
        <dbReference type="EMBL" id="KAJ1723143.1"/>
    </source>
</evidence>
<evidence type="ECO:0000256" key="4">
    <source>
        <dbReference type="ARBA" id="ARBA00022705"/>
    </source>
</evidence>
<dbReference type="SUPFAM" id="SSF160059">
    <property type="entry name" value="PriA/YqbF domain"/>
    <property type="match status" value="1"/>
</dbReference>
<evidence type="ECO:0000256" key="1">
    <source>
        <dbReference type="ARBA" id="ARBA00004123"/>
    </source>
</evidence>
<feature type="compositionally biased region" description="Acidic residues" evidence="7">
    <location>
        <begin position="46"/>
        <end position="62"/>
    </location>
</feature>
<evidence type="ECO:0000256" key="6">
    <source>
        <dbReference type="PIRNR" id="PIRNR007764"/>
    </source>
</evidence>
<comment type="subcellular location">
    <subcellularLocation>
        <location evidence="1 6">Nucleus</location>
    </subcellularLocation>
</comment>
<keyword evidence="5 6" id="KW-0539">Nucleus</keyword>
<dbReference type="Pfam" id="PF05916">
    <property type="entry name" value="Sld5"/>
    <property type="match status" value="1"/>
</dbReference>
<organism evidence="10 11">
    <name type="scientific">Coemansia erecta</name>
    <dbReference type="NCBI Taxonomy" id="147472"/>
    <lineage>
        <taxon>Eukaryota</taxon>
        <taxon>Fungi</taxon>
        <taxon>Fungi incertae sedis</taxon>
        <taxon>Zoopagomycota</taxon>
        <taxon>Kickxellomycotina</taxon>
        <taxon>Kickxellomycetes</taxon>
        <taxon>Kickxellales</taxon>
        <taxon>Kickxellaceae</taxon>
        <taxon>Coemansia</taxon>
    </lineage>
</organism>
<dbReference type="GO" id="GO:0000811">
    <property type="term" value="C:GINS complex"/>
    <property type="evidence" value="ECO:0007669"/>
    <property type="project" value="UniProtKB-UniRule"/>
</dbReference>
<gene>
    <name evidence="10" type="primary">SLD5</name>
    <name evidence="10" type="ORF">LPJ53_002507</name>
</gene>
<dbReference type="OrthoDB" id="338231at2759"/>
<dbReference type="PANTHER" id="PTHR21206">
    <property type="entry name" value="SLD5 PROTEIN"/>
    <property type="match status" value="1"/>
</dbReference>
<dbReference type="GO" id="GO:0006261">
    <property type="term" value="P:DNA-templated DNA replication"/>
    <property type="evidence" value="ECO:0007669"/>
    <property type="project" value="InterPro"/>
</dbReference>
<dbReference type="InterPro" id="IPR008591">
    <property type="entry name" value="GINS_Sld5"/>
</dbReference>
<evidence type="ECO:0000256" key="7">
    <source>
        <dbReference type="SAM" id="MobiDB-lite"/>
    </source>
</evidence>
<keyword evidence="4 6" id="KW-0235">DNA replication</keyword>
<dbReference type="InterPro" id="IPR038749">
    <property type="entry name" value="Sld5_GINS_A"/>
</dbReference>
<dbReference type="EMBL" id="JANBOJ010000079">
    <property type="protein sequence ID" value="KAJ1723143.1"/>
    <property type="molecule type" value="Genomic_DNA"/>
</dbReference>
<keyword evidence="11" id="KW-1185">Reference proteome</keyword>
<dbReference type="Gene3D" id="1.20.58.1030">
    <property type="match status" value="1"/>
</dbReference>
<reference evidence="10" key="1">
    <citation type="submission" date="2022-07" db="EMBL/GenBank/DDBJ databases">
        <title>Phylogenomic reconstructions and comparative analyses of Kickxellomycotina fungi.</title>
        <authorList>
            <person name="Reynolds N.K."/>
            <person name="Stajich J.E."/>
            <person name="Barry K."/>
            <person name="Grigoriev I.V."/>
            <person name="Crous P."/>
            <person name="Smith M.E."/>
        </authorList>
    </citation>
    <scope>NUCLEOTIDE SEQUENCE</scope>
    <source>
        <strain evidence="10">NBRC 32514</strain>
    </source>
</reference>
<evidence type="ECO:0000313" key="11">
    <source>
        <dbReference type="Proteomes" id="UP001149813"/>
    </source>
</evidence>
<dbReference type="GO" id="GO:0000727">
    <property type="term" value="P:double-strand break repair via break-induced replication"/>
    <property type="evidence" value="ECO:0007669"/>
    <property type="project" value="TreeGrafter"/>
</dbReference>
<dbReference type="SUPFAM" id="SSF158573">
    <property type="entry name" value="GINS helical bundle-like"/>
    <property type="match status" value="1"/>
</dbReference>
<evidence type="ECO:0000259" key="9">
    <source>
        <dbReference type="Pfam" id="PF16922"/>
    </source>
</evidence>
<evidence type="ECO:0000256" key="3">
    <source>
        <dbReference type="ARBA" id="ARBA00014804"/>
    </source>
</evidence>
<feature type="domain" description="GINS subunit" evidence="8">
    <location>
        <begin position="108"/>
        <end position="171"/>
    </location>
</feature>
<dbReference type="InterPro" id="IPR031633">
    <property type="entry name" value="SLD5_C"/>
</dbReference>
<name>A0A9W7Y366_9FUNG</name>
<accession>A0A9W7Y366</accession>
<evidence type="ECO:0000256" key="5">
    <source>
        <dbReference type="ARBA" id="ARBA00023242"/>
    </source>
</evidence>
<dbReference type="Pfam" id="PF16922">
    <property type="entry name" value="SLD5_C"/>
    <property type="match status" value="1"/>
</dbReference>
<feature type="domain" description="DNA replication complex GINS protein SLD5 C-terminal" evidence="9">
    <location>
        <begin position="199"/>
        <end position="248"/>
    </location>
</feature>
<dbReference type="CDD" id="cd11711">
    <property type="entry name" value="GINS_A_Sld5"/>
    <property type="match status" value="1"/>
</dbReference>
<comment type="function">
    <text evidence="6">The GINS complex plays an essential role in the initiation of DNA replication.</text>
</comment>
<dbReference type="Gene3D" id="3.40.5.60">
    <property type="match status" value="1"/>
</dbReference>
<comment type="similarity">
    <text evidence="2 6">Belongs to the GINS4/SLD5 family.</text>
</comment>
<protein>
    <recommendedName>
        <fullName evidence="3 6">DNA replication complex GINS protein SLD5</fullName>
    </recommendedName>
</protein>